<evidence type="ECO:0000256" key="1">
    <source>
        <dbReference type="ARBA" id="ARBA00001971"/>
    </source>
</evidence>
<dbReference type="InterPro" id="IPR050121">
    <property type="entry name" value="Cytochrome_P450_monoxygenase"/>
</dbReference>
<organism evidence="11">
    <name type="scientific">Thanatephorus cucumeris</name>
    <name type="common">Black scurf of potato</name>
    <name type="synonym">Rhizoctonia solani</name>
    <dbReference type="NCBI Taxonomy" id="107832"/>
    <lineage>
        <taxon>Eukaryota</taxon>
        <taxon>Fungi</taxon>
        <taxon>Dikarya</taxon>
        <taxon>Basidiomycota</taxon>
        <taxon>Agaricomycotina</taxon>
        <taxon>Agaricomycetes</taxon>
        <taxon>Cantharellales</taxon>
        <taxon>Ceratobasidiaceae</taxon>
        <taxon>Thanatephorus</taxon>
    </lineage>
</organism>
<evidence type="ECO:0000256" key="7">
    <source>
        <dbReference type="ARBA" id="ARBA00023004"/>
    </source>
</evidence>
<dbReference type="GO" id="GO:0020037">
    <property type="term" value="F:heme binding"/>
    <property type="evidence" value="ECO:0007669"/>
    <property type="project" value="InterPro"/>
</dbReference>
<feature type="transmembrane region" description="Helical" evidence="10">
    <location>
        <begin position="21"/>
        <end position="38"/>
    </location>
</feature>
<keyword evidence="8" id="KW-0503">Monooxygenase</keyword>
<evidence type="ECO:0000256" key="4">
    <source>
        <dbReference type="ARBA" id="ARBA00022617"/>
    </source>
</evidence>
<evidence type="ECO:0000256" key="2">
    <source>
        <dbReference type="ARBA" id="ARBA00005179"/>
    </source>
</evidence>
<dbReference type="PANTHER" id="PTHR24305">
    <property type="entry name" value="CYTOCHROME P450"/>
    <property type="match status" value="1"/>
</dbReference>
<dbReference type="AlphaFoldDB" id="A0A2R4RMR1"/>
<feature type="binding site" description="axial binding residue" evidence="9">
    <location>
        <position position="495"/>
    </location>
    <ligand>
        <name>heme</name>
        <dbReference type="ChEBI" id="CHEBI:30413"/>
    </ligand>
    <ligandPart>
        <name>Fe</name>
        <dbReference type="ChEBI" id="CHEBI:18248"/>
    </ligandPart>
</feature>
<keyword evidence="10" id="KW-0812">Transmembrane</keyword>
<keyword evidence="10" id="KW-1133">Transmembrane helix</keyword>
<dbReference type="Pfam" id="PF00067">
    <property type="entry name" value="p450"/>
    <property type="match status" value="1"/>
</dbReference>
<comment type="similarity">
    <text evidence="3">Belongs to the cytochrome P450 family.</text>
</comment>
<comment type="cofactor">
    <cofactor evidence="1 9">
        <name>heme</name>
        <dbReference type="ChEBI" id="CHEBI:30413"/>
    </cofactor>
</comment>
<dbReference type="PRINTS" id="PR00385">
    <property type="entry name" value="P450"/>
</dbReference>
<keyword evidence="7 9" id="KW-0408">Iron</keyword>
<dbReference type="PRINTS" id="PR00465">
    <property type="entry name" value="EP450IV"/>
</dbReference>
<dbReference type="InterPro" id="IPR036396">
    <property type="entry name" value="Cyt_P450_sf"/>
</dbReference>
<accession>A0A2R4RMR1</accession>
<reference evidence="11" key="1">
    <citation type="submission" date="2017-12" db="EMBL/GenBank/DDBJ databases">
        <title>Cytochrome P450 family protein genes from Thanatephorus cucumeris (Frank) Donk.</title>
        <authorList>
            <person name="Lu W."/>
            <person name="Chen X."/>
            <person name="Wang Y."/>
            <person name="Feng J."/>
            <person name="Wu Q."/>
            <person name="Zhu D."/>
        </authorList>
    </citation>
    <scope>NUCLEOTIDE SEQUENCE</scope>
</reference>
<dbReference type="Gene3D" id="1.10.630.10">
    <property type="entry name" value="Cytochrome P450"/>
    <property type="match status" value="1"/>
</dbReference>
<protein>
    <submittedName>
        <fullName evidence="11">Cytochrome P450</fullName>
    </submittedName>
</protein>
<sequence length="512" mass="57675">MQNIICSRLPLLDWLKLINEWPLAFVFMLSLVVGLGYFTRHLLLPSAYANIDGPPCNNIFSGHIFDILSPRAHTLEFHDSLQDKYGSVSKVKGILGKEDLYVSDPRFLHEVLVKEVNSVFLHPQPFYEVTNAVFGLGLFATTGHLHKAQRKILNPIFTIKHMKSLTTVFRAVAKNLKDALLKDINGSETKEIDMLLWCSKAALDLVGQGVLGHQFGILQGIESEYSHAIKSCNPAITEAMPFLPIFSLVYRFVPTSLQRKLAEWVPIQLVRKLKHIVDIQDVQAKSILKQKQKALNEQGPPKNAQDIMSLLLKANSEADQRDQLPENQILGQMNTLILAGHETTSGALSLILQLLSLNIPLQERLREELQKASPTLSYEELSSLPYLDAICKEVLRLYPPAPFMERVALKDWVVPLRYPLKGKDGNAITDIKVKKGTSIYVSFRGANRCKETWGEDADKFRPERWLKVLPNSVYEAKTSGIYSSMMTFSAGPRSCMWVCLRALVDYCAAIYL</sequence>
<dbReference type="SUPFAM" id="SSF48264">
    <property type="entry name" value="Cytochrome P450"/>
    <property type="match status" value="1"/>
</dbReference>
<keyword evidence="10" id="KW-0472">Membrane</keyword>
<dbReference type="EMBL" id="MG721491">
    <property type="protein sequence ID" value="AVZ23831.1"/>
    <property type="molecule type" value="mRNA"/>
</dbReference>
<dbReference type="InterPro" id="IPR001128">
    <property type="entry name" value="Cyt_P450"/>
</dbReference>
<dbReference type="InterPro" id="IPR002403">
    <property type="entry name" value="Cyt_P450_E_grp-IV"/>
</dbReference>
<dbReference type="GO" id="GO:0004497">
    <property type="term" value="F:monooxygenase activity"/>
    <property type="evidence" value="ECO:0007669"/>
    <property type="project" value="UniProtKB-KW"/>
</dbReference>
<evidence type="ECO:0000256" key="5">
    <source>
        <dbReference type="ARBA" id="ARBA00022723"/>
    </source>
</evidence>
<keyword evidence="4 9" id="KW-0349">Heme</keyword>
<keyword evidence="6" id="KW-0560">Oxidoreductase</keyword>
<proteinExistence type="evidence at transcript level"/>
<dbReference type="PANTHER" id="PTHR24305:SF166">
    <property type="entry name" value="CYTOCHROME P450 12A4, MITOCHONDRIAL-RELATED"/>
    <property type="match status" value="1"/>
</dbReference>
<evidence type="ECO:0000256" key="10">
    <source>
        <dbReference type="SAM" id="Phobius"/>
    </source>
</evidence>
<evidence type="ECO:0000256" key="8">
    <source>
        <dbReference type="ARBA" id="ARBA00023033"/>
    </source>
</evidence>
<comment type="pathway">
    <text evidence="2">Secondary metabolite biosynthesis.</text>
</comment>
<evidence type="ECO:0000256" key="6">
    <source>
        <dbReference type="ARBA" id="ARBA00023002"/>
    </source>
</evidence>
<evidence type="ECO:0000313" key="11">
    <source>
        <dbReference type="EMBL" id="AVZ23831.1"/>
    </source>
</evidence>
<name>A0A2R4RMR1_THACU</name>
<dbReference type="GO" id="GO:0016705">
    <property type="term" value="F:oxidoreductase activity, acting on paired donors, with incorporation or reduction of molecular oxygen"/>
    <property type="evidence" value="ECO:0007669"/>
    <property type="project" value="InterPro"/>
</dbReference>
<evidence type="ECO:0000256" key="9">
    <source>
        <dbReference type="PIRSR" id="PIRSR602403-1"/>
    </source>
</evidence>
<evidence type="ECO:0000256" key="3">
    <source>
        <dbReference type="ARBA" id="ARBA00010617"/>
    </source>
</evidence>
<dbReference type="GO" id="GO:0005506">
    <property type="term" value="F:iron ion binding"/>
    <property type="evidence" value="ECO:0007669"/>
    <property type="project" value="InterPro"/>
</dbReference>
<keyword evidence="5 9" id="KW-0479">Metal-binding</keyword>